<dbReference type="Gene3D" id="1.20.1740.10">
    <property type="entry name" value="Amino acid/polyamine transporter I"/>
    <property type="match status" value="1"/>
</dbReference>
<feature type="transmembrane region" description="Helical" evidence="6">
    <location>
        <begin position="273"/>
        <end position="299"/>
    </location>
</feature>
<feature type="transmembrane region" description="Helical" evidence="6">
    <location>
        <begin position="72"/>
        <end position="105"/>
    </location>
</feature>
<dbReference type="PIRSF" id="PIRSF006060">
    <property type="entry name" value="AA_transporter"/>
    <property type="match status" value="1"/>
</dbReference>
<keyword evidence="3 6" id="KW-0812">Transmembrane</keyword>
<accession>A0A4V3CY56</accession>
<dbReference type="Pfam" id="PF13520">
    <property type="entry name" value="AA_permease_2"/>
    <property type="match status" value="1"/>
</dbReference>
<dbReference type="OrthoDB" id="9117841at2"/>
<feature type="transmembrane region" description="Helical" evidence="6">
    <location>
        <begin position="117"/>
        <end position="138"/>
    </location>
</feature>
<dbReference type="EMBL" id="SNXZ01000007">
    <property type="protein sequence ID" value="TDP92858.1"/>
    <property type="molecule type" value="Genomic_DNA"/>
</dbReference>
<dbReference type="RefSeq" id="WP_133853208.1">
    <property type="nucleotide sequence ID" value="NZ_SNXZ01000007.1"/>
</dbReference>
<evidence type="ECO:0000256" key="4">
    <source>
        <dbReference type="ARBA" id="ARBA00022989"/>
    </source>
</evidence>
<dbReference type="PANTHER" id="PTHR42770">
    <property type="entry name" value="AMINO ACID TRANSPORTER-RELATED"/>
    <property type="match status" value="1"/>
</dbReference>
<keyword evidence="4 6" id="KW-1133">Transmembrane helix</keyword>
<keyword evidence="2" id="KW-1003">Cell membrane</keyword>
<evidence type="ECO:0000256" key="1">
    <source>
        <dbReference type="ARBA" id="ARBA00004651"/>
    </source>
</evidence>
<organism evidence="7 8">
    <name type="scientific">Labedaea rhizosphaerae</name>
    <dbReference type="NCBI Taxonomy" id="598644"/>
    <lineage>
        <taxon>Bacteria</taxon>
        <taxon>Bacillati</taxon>
        <taxon>Actinomycetota</taxon>
        <taxon>Actinomycetes</taxon>
        <taxon>Pseudonocardiales</taxon>
        <taxon>Pseudonocardiaceae</taxon>
        <taxon>Labedaea</taxon>
    </lineage>
</organism>
<feature type="transmembrane region" description="Helical" evidence="6">
    <location>
        <begin position="348"/>
        <end position="367"/>
    </location>
</feature>
<sequence length="433" mass="43706">MHELARTLTVSRGVGVGVTTVVGSGLLVLPGLAYGLLGPAAIFAWLGAAVVVAPLLVIFARLGGRHPNAGGVVGFAAAAFGPAGVAPTVFLLLGACAFGGAAIAVTAGRYFAALPGAGALALPAAACCVVVVALLNVLGSRTLARVQSALTGVLLVLVSAVVVAAVLAPNWTPAGRVGVPAHWTDVLPAVGLVFFAFTGWELLAATTEEYRNPHRDVPRALAITYMVVVALYAAVALAVQTSLPAGDPRLRGAPLAAVLARVFGGGLGDAVGVVMSVVGGVVVLATLVSGTWAASRIGFDAARHGLLPARLRVLHPRTRTPVAAVLLLCGTFGIALVAHAAGLVSLETMFRLSAVNFVSGYAVSVLAHARLFPGRGARVLSVAALVPVAVVLAGFGWLLLYPAALLVAGTVVHRVRCRRELSRGGPSRAGRRG</sequence>
<comment type="caution">
    <text evidence="7">The sequence shown here is derived from an EMBL/GenBank/DDBJ whole genome shotgun (WGS) entry which is preliminary data.</text>
</comment>
<name>A0A4V3CY56_LABRH</name>
<reference evidence="7 8" key="1">
    <citation type="submission" date="2019-03" db="EMBL/GenBank/DDBJ databases">
        <title>Genomic Encyclopedia of Type Strains, Phase IV (KMG-IV): sequencing the most valuable type-strain genomes for metagenomic binning, comparative biology and taxonomic classification.</title>
        <authorList>
            <person name="Goeker M."/>
        </authorList>
    </citation>
    <scope>NUCLEOTIDE SEQUENCE [LARGE SCALE GENOMIC DNA]</scope>
    <source>
        <strain evidence="7 8">DSM 45361</strain>
    </source>
</reference>
<dbReference type="InterPro" id="IPR050367">
    <property type="entry name" value="APC_superfamily"/>
</dbReference>
<feature type="transmembrane region" description="Helical" evidence="6">
    <location>
        <begin position="186"/>
        <end position="205"/>
    </location>
</feature>
<evidence type="ECO:0000256" key="2">
    <source>
        <dbReference type="ARBA" id="ARBA00022475"/>
    </source>
</evidence>
<comment type="subcellular location">
    <subcellularLocation>
        <location evidence="1">Cell membrane</location>
        <topology evidence="1">Multi-pass membrane protein</topology>
    </subcellularLocation>
</comment>
<protein>
    <submittedName>
        <fullName evidence="7">Amino acid efflux transporter</fullName>
    </submittedName>
</protein>
<keyword evidence="5 6" id="KW-0472">Membrane</keyword>
<feature type="transmembrane region" description="Helical" evidence="6">
    <location>
        <begin position="12"/>
        <end position="34"/>
    </location>
</feature>
<evidence type="ECO:0000256" key="6">
    <source>
        <dbReference type="SAM" id="Phobius"/>
    </source>
</evidence>
<dbReference type="Proteomes" id="UP000295444">
    <property type="component" value="Unassembled WGS sequence"/>
</dbReference>
<keyword evidence="8" id="KW-1185">Reference proteome</keyword>
<gene>
    <name evidence="7" type="ORF">EV186_10773</name>
</gene>
<evidence type="ECO:0000256" key="5">
    <source>
        <dbReference type="ARBA" id="ARBA00023136"/>
    </source>
</evidence>
<evidence type="ECO:0000313" key="7">
    <source>
        <dbReference type="EMBL" id="TDP92858.1"/>
    </source>
</evidence>
<dbReference type="GO" id="GO:0005886">
    <property type="term" value="C:plasma membrane"/>
    <property type="evidence" value="ECO:0007669"/>
    <property type="project" value="UniProtKB-SubCell"/>
</dbReference>
<feature type="transmembrane region" description="Helical" evidence="6">
    <location>
        <begin position="40"/>
        <end position="60"/>
    </location>
</feature>
<proteinExistence type="predicted"/>
<evidence type="ECO:0000313" key="8">
    <source>
        <dbReference type="Proteomes" id="UP000295444"/>
    </source>
</evidence>
<dbReference type="AlphaFoldDB" id="A0A4V3CY56"/>
<feature type="transmembrane region" description="Helical" evidence="6">
    <location>
        <begin position="150"/>
        <end position="171"/>
    </location>
</feature>
<feature type="transmembrane region" description="Helical" evidence="6">
    <location>
        <begin position="320"/>
        <end position="342"/>
    </location>
</feature>
<dbReference type="InterPro" id="IPR002293">
    <property type="entry name" value="AA/rel_permease1"/>
</dbReference>
<evidence type="ECO:0000256" key="3">
    <source>
        <dbReference type="ARBA" id="ARBA00022692"/>
    </source>
</evidence>
<dbReference type="PANTHER" id="PTHR42770:SF13">
    <property type="entry name" value="L-METHIONINE_BRANCHED-CHAIN AMINO ACID EXPORTER YJEH"/>
    <property type="match status" value="1"/>
</dbReference>
<feature type="transmembrane region" description="Helical" evidence="6">
    <location>
        <begin position="379"/>
        <end position="400"/>
    </location>
</feature>
<feature type="transmembrane region" description="Helical" evidence="6">
    <location>
        <begin position="217"/>
        <end position="239"/>
    </location>
</feature>
<dbReference type="GO" id="GO:0022857">
    <property type="term" value="F:transmembrane transporter activity"/>
    <property type="evidence" value="ECO:0007669"/>
    <property type="project" value="InterPro"/>
</dbReference>